<feature type="region of interest" description="Disordered" evidence="1">
    <location>
        <begin position="949"/>
        <end position="970"/>
    </location>
</feature>
<accession>B8BST6</accession>
<dbReference type="Proteomes" id="UP000001449">
    <property type="component" value="Chromosome 1"/>
</dbReference>
<dbReference type="InterPro" id="IPR039727">
    <property type="entry name" value="SE/Ars2"/>
</dbReference>
<feature type="compositionally biased region" description="Basic and acidic residues" evidence="1">
    <location>
        <begin position="73"/>
        <end position="86"/>
    </location>
</feature>
<dbReference type="PaxDb" id="35128-Thaps916"/>
<dbReference type="OMA" id="RARCSFH"/>
<reference evidence="3 4" key="2">
    <citation type="journal article" date="2008" name="Nature">
        <title>The Phaeodactylum genome reveals the evolutionary history of diatom genomes.</title>
        <authorList>
            <person name="Bowler C."/>
            <person name="Allen A.E."/>
            <person name="Badger J.H."/>
            <person name="Grimwood J."/>
            <person name="Jabbari K."/>
            <person name="Kuo A."/>
            <person name="Maheswari U."/>
            <person name="Martens C."/>
            <person name="Maumus F."/>
            <person name="Otillar R.P."/>
            <person name="Rayko E."/>
            <person name="Salamov A."/>
            <person name="Vandepoele K."/>
            <person name="Beszteri B."/>
            <person name="Gruber A."/>
            <person name="Heijde M."/>
            <person name="Katinka M."/>
            <person name="Mock T."/>
            <person name="Valentin K."/>
            <person name="Verret F."/>
            <person name="Berges J.A."/>
            <person name="Brownlee C."/>
            <person name="Cadoret J.P."/>
            <person name="Chiovitti A."/>
            <person name="Choi C.J."/>
            <person name="Coesel S."/>
            <person name="De Martino A."/>
            <person name="Detter J.C."/>
            <person name="Durkin C."/>
            <person name="Falciatore A."/>
            <person name="Fournet J."/>
            <person name="Haruta M."/>
            <person name="Huysman M.J."/>
            <person name="Jenkins B.D."/>
            <person name="Jiroutova K."/>
            <person name="Jorgensen R.E."/>
            <person name="Joubert Y."/>
            <person name="Kaplan A."/>
            <person name="Kroger N."/>
            <person name="Kroth P.G."/>
            <person name="La Roche J."/>
            <person name="Lindquist E."/>
            <person name="Lommer M."/>
            <person name="Martin-Jezequel V."/>
            <person name="Lopez P.J."/>
            <person name="Lucas S."/>
            <person name="Mangogna M."/>
            <person name="McGinnis K."/>
            <person name="Medlin L.K."/>
            <person name="Montsant A."/>
            <person name="Oudot-Le Secq M.P."/>
            <person name="Napoli C."/>
            <person name="Obornik M."/>
            <person name="Parker M.S."/>
            <person name="Petit J.L."/>
            <person name="Porcel B.M."/>
            <person name="Poulsen N."/>
            <person name="Robison M."/>
            <person name="Rychlewski L."/>
            <person name="Rynearson T.A."/>
            <person name="Schmutz J."/>
            <person name="Shapiro H."/>
            <person name="Siaut M."/>
            <person name="Stanley M."/>
            <person name="Sussman M.R."/>
            <person name="Taylor A.R."/>
            <person name="Vardi A."/>
            <person name="von Dassow P."/>
            <person name="Vyverman W."/>
            <person name="Willis A."/>
            <person name="Wyrwicz L.S."/>
            <person name="Rokhsar D.S."/>
            <person name="Weissenbach J."/>
            <person name="Armbrust E.V."/>
            <person name="Green B.R."/>
            <person name="Van de Peer Y."/>
            <person name="Grigoriev I.V."/>
        </authorList>
    </citation>
    <scope>NUCLEOTIDE SEQUENCE [LARGE SCALE GENOMIC DNA]</scope>
    <source>
        <strain evidence="3 4">CCMP1335</strain>
    </source>
</reference>
<reference evidence="3 4" key="1">
    <citation type="journal article" date="2004" name="Science">
        <title>The genome of the diatom Thalassiosira pseudonana: ecology, evolution, and metabolism.</title>
        <authorList>
            <person name="Armbrust E.V."/>
            <person name="Berges J.A."/>
            <person name="Bowler C."/>
            <person name="Green B.R."/>
            <person name="Martinez D."/>
            <person name="Putnam N.H."/>
            <person name="Zhou S."/>
            <person name="Allen A.E."/>
            <person name="Apt K.E."/>
            <person name="Bechner M."/>
            <person name="Brzezinski M.A."/>
            <person name="Chaal B.K."/>
            <person name="Chiovitti A."/>
            <person name="Davis A.K."/>
            <person name="Demarest M.S."/>
            <person name="Detter J.C."/>
            <person name="Glavina T."/>
            <person name="Goodstein D."/>
            <person name="Hadi M.Z."/>
            <person name="Hellsten U."/>
            <person name="Hildebrand M."/>
            <person name="Jenkins B.D."/>
            <person name="Jurka J."/>
            <person name="Kapitonov V.V."/>
            <person name="Kroger N."/>
            <person name="Lau W.W."/>
            <person name="Lane T.W."/>
            <person name="Larimer F.W."/>
            <person name="Lippmeier J.C."/>
            <person name="Lucas S."/>
            <person name="Medina M."/>
            <person name="Montsant A."/>
            <person name="Obornik M."/>
            <person name="Parker M.S."/>
            <person name="Palenik B."/>
            <person name="Pazour G.J."/>
            <person name="Richardson P.M."/>
            <person name="Rynearson T.A."/>
            <person name="Saito M.A."/>
            <person name="Schwartz D.C."/>
            <person name="Thamatrakoln K."/>
            <person name="Valentin K."/>
            <person name="Vardi A."/>
            <person name="Wilkerson F.P."/>
            <person name="Rokhsar D.S."/>
        </authorList>
    </citation>
    <scope>NUCLEOTIDE SEQUENCE [LARGE SCALE GENOMIC DNA]</scope>
    <source>
        <strain evidence="3 4">CCMP1335</strain>
    </source>
</reference>
<feature type="compositionally biased region" description="Low complexity" evidence="1">
    <location>
        <begin position="231"/>
        <end position="247"/>
    </location>
</feature>
<evidence type="ECO:0000256" key="1">
    <source>
        <dbReference type="SAM" id="MobiDB-lite"/>
    </source>
</evidence>
<dbReference type="EMBL" id="CM000638">
    <property type="protein sequence ID" value="EED96183.1"/>
    <property type="molecule type" value="Genomic_DNA"/>
</dbReference>
<sequence length="970" mass="109397">MAVDEFGREIQGSHHDALGSGGDNALRSAPPLRGRSRSFDAALPEDHVGGGGGYNNNNRMRRGRNSISPSPEGRGRKFSRDYHDDDGYSNGHHRGSLGGGGRHANFSHRRSRGESFDHDDRHHHHRRGRSHSRGGGRRDDDMMMNMDHHRGSSSGRSRSKRMKPNASERYAEEPMLCQFLWRKELEDEEAKKYPPPSPQQRQEDRLDGGAVEENAEKHDLQMVPTEEGDNNIKSTNTDDTNNNVNEHQPPPHQHPPLFESDQEATQAYTIYNHKYCLNYIRTFFNSHLDDPWFRHHLSPLVKYRQATAERTRSNVEANEIKKEILYSLEESNLGVIPKKDPDCPEYLGSPKCSFVSGCRLGVGTKPSNLLLMRHYHRQYDDYNEGGKEEEQQQQQSMMALQGEDRNRIERHAKSHLHSFIKSDACVKIMDVPSHCTNEQIMNALMEYCTVKPPSGVWSGEVYVPTAGRDGGNGMDPYHRTVFVVFSSREAKESMLDNLNRSNEDSNRHSRDRHHKDRLPRVLDLVVDCTDVYGRREMDADGKGGAPPPPPSVAGEPKAKQVETKMPTKQCTVFLSTATLSSSQPVSVLSAAVSSRERISRDKEAATTIATILDRVREISQGNRLVDLLKLLFPGEGELASVDDEDILDVSVAYLRRVHLFSFYNGCCIAENVGNVLTHSHPVGTIHLRLRNADDILRKAAEGRGIGVGGGAMDEGEEEGGEVETAPTTVPNVENDMLVMRLNSSIAKALEHVKMLEERGPTVLVDEETDAAAKAIEENEQNAKMNWIENHGLVDEDGRARCSFHFCRKLFKDRAFLHKHLQKKHADHLRAECAKCHDHPMMIAWDGDEQRPVPPIQIDCGSKFGLVPSAVIGSAEPTAHDPEPELWKEEEARMMEEERRRQERQEAAEAAARAEELEHQRRQEEMNAGEKRKGNFVDVDDMVEEKVELSFENVEVAPPPKKKKKKKKSLL</sequence>
<dbReference type="GO" id="GO:0016604">
    <property type="term" value="C:nuclear body"/>
    <property type="evidence" value="ECO:0000318"/>
    <property type="project" value="GO_Central"/>
</dbReference>
<feature type="compositionally biased region" description="Basic and acidic residues" evidence="1">
    <location>
        <begin position="894"/>
        <end position="934"/>
    </location>
</feature>
<feature type="region of interest" description="Disordered" evidence="1">
    <location>
        <begin position="187"/>
        <end position="253"/>
    </location>
</feature>
<feature type="compositionally biased region" description="Basic and acidic residues" evidence="1">
    <location>
        <begin position="136"/>
        <end position="150"/>
    </location>
</feature>
<feature type="region of interest" description="Disordered" evidence="1">
    <location>
        <begin position="706"/>
        <end position="728"/>
    </location>
</feature>
<dbReference type="HOGENOM" id="CLU_305783_0_0_1"/>
<keyword evidence="4" id="KW-1185">Reference proteome</keyword>
<dbReference type="KEGG" id="tps:THAPSDRAFT_916"/>
<evidence type="ECO:0000313" key="3">
    <source>
        <dbReference type="EMBL" id="EED96183.1"/>
    </source>
</evidence>
<evidence type="ECO:0000259" key="2">
    <source>
        <dbReference type="PROSITE" id="PS00028"/>
    </source>
</evidence>
<feature type="compositionally biased region" description="Basic residues" evidence="1">
    <location>
        <begin position="959"/>
        <end position="970"/>
    </location>
</feature>
<dbReference type="InterPro" id="IPR013087">
    <property type="entry name" value="Znf_C2H2_type"/>
</dbReference>
<dbReference type="PANTHER" id="PTHR13165:SF0">
    <property type="entry name" value="SERRATE RNA EFFECTOR MOLECULE HOMOLOG"/>
    <property type="match status" value="1"/>
</dbReference>
<feature type="region of interest" description="Disordered" evidence="1">
    <location>
        <begin position="894"/>
        <end position="936"/>
    </location>
</feature>
<feature type="compositionally biased region" description="Basic and acidic residues" evidence="1">
    <location>
        <begin position="1"/>
        <end position="17"/>
    </location>
</feature>
<feature type="domain" description="C2H2-type" evidence="2">
    <location>
        <begin position="801"/>
        <end position="824"/>
    </location>
</feature>
<dbReference type="GeneID" id="7451520"/>
<protein>
    <recommendedName>
        <fullName evidence="2">C2H2-type domain-containing protein</fullName>
    </recommendedName>
</protein>
<gene>
    <name evidence="3" type="ORF">THAPSDRAFT_916</name>
</gene>
<proteinExistence type="predicted"/>
<dbReference type="GO" id="GO:0031053">
    <property type="term" value="P:primary miRNA processing"/>
    <property type="evidence" value="ECO:0000318"/>
    <property type="project" value="GO_Central"/>
</dbReference>
<feature type="compositionally biased region" description="Basic residues" evidence="1">
    <location>
        <begin position="121"/>
        <end position="135"/>
    </location>
</feature>
<dbReference type="PROSITE" id="PS00028">
    <property type="entry name" value="ZINC_FINGER_C2H2_1"/>
    <property type="match status" value="1"/>
</dbReference>
<dbReference type="eggNOG" id="ENOG502TKY1">
    <property type="taxonomic scope" value="Eukaryota"/>
</dbReference>
<feature type="region of interest" description="Disordered" evidence="1">
    <location>
        <begin position="535"/>
        <end position="562"/>
    </location>
</feature>
<dbReference type="AlphaFoldDB" id="B8BST6"/>
<organism evidence="3 4">
    <name type="scientific">Thalassiosira pseudonana</name>
    <name type="common">Marine diatom</name>
    <name type="synonym">Cyclotella nana</name>
    <dbReference type="NCBI Taxonomy" id="35128"/>
    <lineage>
        <taxon>Eukaryota</taxon>
        <taxon>Sar</taxon>
        <taxon>Stramenopiles</taxon>
        <taxon>Ochrophyta</taxon>
        <taxon>Bacillariophyta</taxon>
        <taxon>Coscinodiscophyceae</taxon>
        <taxon>Thalassiosirophycidae</taxon>
        <taxon>Thalassiosirales</taxon>
        <taxon>Thalassiosiraceae</taxon>
        <taxon>Thalassiosira</taxon>
    </lineage>
</organism>
<dbReference type="InParanoid" id="B8BST6"/>
<dbReference type="RefSeq" id="XP_002286542.1">
    <property type="nucleotide sequence ID" value="XM_002286506.1"/>
</dbReference>
<dbReference type="PANTHER" id="PTHR13165">
    <property type="entry name" value="ARSENITE-RESISTANCE PROTEIN 2"/>
    <property type="match status" value="1"/>
</dbReference>
<feature type="region of interest" description="Disordered" evidence="1">
    <location>
        <begin position="496"/>
        <end position="515"/>
    </location>
</feature>
<feature type="region of interest" description="Disordered" evidence="1">
    <location>
        <begin position="1"/>
        <end position="171"/>
    </location>
</feature>
<evidence type="ECO:0000313" key="4">
    <source>
        <dbReference type="Proteomes" id="UP000001449"/>
    </source>
</evidence>
<name>B8BST6_THAPS</name>